<dbReference type="RefSeq" id="WP_100024049.1">
    <property type="nucleotide sequence ID" value="NZ_CP024699.1"/>
</dbReference>
<dbReference type="SUPFAM" id="SSF52096">
    <property type="entry name" value="ClpP/crotonase"/>
    <property type="match status" value="1"/>
</dbReference>
<sequence length="258" mass="27687">MSVVSYKQEDFIGIVTIERPEALNALNTAVLNELNSTFAGINLETTRVVILTGAGTKSFVAGADISEMAPLNNSEAARFSNKGNEVFRKIETFPLPVIAAINGFALGGGCELAMSCDFRVCSENAVFGQPEVGLGITPGFGGTQRLARLIGLGKAKEMIYTANAIKADEALNAGLVNHVYPQETLLEETKKLAAKIAKNAPFAVRASKKAINEGIDTDMDRAIIIEEKLFGSCFTTEDQKVGMKAFLEKVKGVEYKNK</sequence>
<dbReference type="InterPro" id="IPR001753">
    <property type="entry name" value="Enoyl-CoA_hydra/iso"/>
</dbReference>
<evidence type="ECO:0000313" key="4">
    <source>
        <dbReference type="EMBL" id="ATV58284.1"/>
    </source>
</evidence>
<organism evidence="4 5">
    <name type="scientific">Fusobacterium pseudoperiodonticum</name>
    <dbReference type="NCBI Taxonomy" id="2663009"/>
    <lineage>
        <taxon>Bacteria</taxon>
        <taxon>Fusobacteriati</taxon>
        <taxon>Fusobacteriota</taxon>
        <taxon>Fusobacteriia</taxon>
        <taxon>Fusobacteriales</taxon>
        <taxon>Fusobacteriaceae</taxon>
        <taxon>Fusobacterium</taxon>
    </lineage>
</organism>
<evidence type="ECO:0000256" key="3">
    <source>
        <dbReference type="RuleBase" id="RU003707"/>
    </source>
</evidence>
<evidence type="ECO:0000256" key="1">
    <source>
        <dbReference type="ARBA" id="ARBA00005254"/>
    </source>
</evidence>
<accession>A0A2D3NUA4</accession>
<dbReference type="FunFam" id="1.10.12.10:FF:000001">
    <property type="entry name" value="Probable enoyl-CoA hydratase, mitochondrial"/>
    <property type="match status" value="1"/>
</dbReference>
<dbReference type="AlphaFoldDB" id="A0A2D3NUA4"/>
<dbReference type="FunFam" id="3.90.226.10:FF:000009">
    <property type="entry name" value="Carnitinyl-CoA dehydratase"/>
    <property type="match status" value="1"/>
</dbReference>
<reference evidence="4 5" key="1">
    <citation type="submission" date="2017-11" db="EMBL/GenBank/DDBJ databases">
        <title>Genome sequencing of Fusobacterium periodonticum KCOM 1261.</title>
        <authorList>
            <person name="Kook J.-K."/>
            <person name="Park S.-N."/>
            <person name="Lim Y.K."/>
        </authorList>
    </citation>
    <scope>NUCLEOTIDE SEQUENCE [LARGE SCALE GENOMIC DNA]</scope>
    <source>
        <strain evidence="4 5">KCOM 1261</strain>
    </source>
</reference>
<protein>
    <submittedName>
        <fullName evidence="4">Enoyl-CoA hydratase</fullName>
    </submittedName>
</protein>
<name>A0A2D3NUA4_9FUSO</name>
<dbReference type="Gene3D" id="1.10.12.10">
    <property type="entry name" value="Lyase 2-enoyl-coa Hydratase, Chain A, domain 2"/>
    <property type="match status" value="1"/>
</dbReference>
<dbReference type="InterPro" id="IPR029045">
    <property type="entry name" value="ClpP/crotonase-like_dom_sf"/>
</dbReference>
<dbReference type="PROSITE" id="PS00166">
    <property type="entry name" value="ENOYL_COA_HYDRATASE"/>
    <property type="match status" value="1"/>
</dbReference>
<dbReference type="Gene3D" id="3.90.226.10">
    <property type="entry name" value="2-enoyl-CoA Hydratase, Chain A, domain 1"/>
    <property type="match status" value="1"/>
</dbReference>
<evidence type="ECO:0000313" key="5">
    <source>
        <dbReference type="Proteomes" id="UP000230056"/>
    </source>
</evidence>
<dbReference type="EMBL" id="CP024699">
    <property type="protein sequence ID" value="ATV58284.1"/>
    <property type="molecule type" value="Genomic_DNA"/>
</dbReference>
<dbReference type="GO" id="GO:0006635">
    <property type="term" value="P:fatty acid beta-oxidation"/>
    <property type="evidence" value="ECO:0007669"/>
    <property type="project" value="TreeGrafter"/>
</dbReference>
<gene>
    <name evidence="4" type="ORF">CTM72_00115</name>
</gene>
<dbReference type="Proteomes" id="UP000230056">
    <property type="component" value="Chromosome"/>
</dbReference>
<dbReference type="CDD" id="cd06558">
    <property type="entry name" value="crotonase-like"/>
    <property type="match status" value="1"/>
</dbReference>
<dbReference type="GO" id="GO:0016836">
    <property type="term" value="F:hydro-lyase activity"/>
    <property type="evidence" value="ECO:0007669"/>
    <property type="project" value="UniProtKB-ARBA"/>
</dbReference>
<comment type="similarity">
    <text evidence="1 3">Belongs to the enoyl-CoA hydratase/isomerase family.</text>
</comment>
<evidence type="ECO:0000256" key="2">
    <source>
        <dbReference type="ARBA" id="ARBA00023239"/>
    </source>
</evidence>
<proteinExistence type="inferred from homology"/>
<dbReference type="PANTHER" id="PTHR11941">
    <property type="entry name" value="ENOYL-COA HYDRATASE-RELATED"/>
    <property type="match status" value="1"/>
</dbReference>
<keyword evidence="2" id="KW-0456">Lyase</keyword>
<dbReference type="PANTHER" id="PTHR11941:SF54">
    <property type="entry name" value="ENOYL-COA HYDRATASE, MITOCHONDRIAL"/>
    <property type="match status" value="1"/>
</dbReference>
<dbReference type="Pfam" id="PF00378">
    <property type="entry name" value="ECH_1"/>
    <property type="match status" value="1"/>
</dbReference>
<dbReference type="InterPro" id="IPR018376">
    <property type="entry name" value="Enoyl-CoA_hyd/isom_CS"/>
</dbReference>
<dbReference type="InterPro" id="IPR014748">
    <property type="entry name" value="Enoyl-CoA_hydra_C"/>
</dbReference>